<feature type="compositionally biased region" description="Low complexity" evidence="12">
    <location>
        <begin position="358"/>
        <end position="374"/>
    </location>
</feature>
<dbReference type="Gene3D" id="3.30.160.60">
    <property type="entry name" value="Classic Zinc Finger"/>
    <property type="match status" value="2"/>
</dbReference>
<dbReference type="InterPro" id="IPR000210">
    <property type="entry name" value="BTB/POZ_dom"/>
</dbReference>
<dbReference type="OMA" id="GQLYPAH"/>
<feature type="compositionally biased region" description="Basic and acidic residues" evidence="12">
    <location>
        <begin position="811"/>
        <end position="822"/>
    </location>
</feature>
<dbReference type="SUPFAM" id="SSF57667">
    <property type="entry name" value="beta-beta-alpha zinc fingers"/>
    <property type="match status" value="1"/>
</dbReference>
<dbReference type="InterPro" id="IPR013087">
    <property type="entry name" value="Znf_C2H2_type"/>
</dbReference>
<dbReference type="Gene3D" id="3.30.710.10">
    <property type="entry name" value="Potassium Channel Kv1.1, Chain A"/>
    <property type="match status" value="1"/>
</dbReference>
<dbReference type="GO" id="GO:0008270">
    <property type="term" value="F:zinc ion binding"/>
    <property type="evidence" value="ECO:0007669"/>
    <property type="project" value="UniProtKB-KW"/>
</dbReference>
<evidence type="ECO:0000256" key="12">
    <source>
        <dbReference type="SAM" id="MobiDB-lite"/>
    </source>
</evidence>
<dbReference type="GO" id="GO:0005634">
    <property type="term" value="C:nucleus"/>
    <property type="evidence" value="ECO:0007669"/>
    <property type="project" value="UniProtKB-SubCell"/>
</dbReference>
<dbReference type="Pfam" id="PF00096">
    <property type="entry name" value="zf-C2H2"/>
    <property type="match status" value="2"/>
</dbReference>
<feature type="region of interest" description="Disordered" evidence="12">
    <location>
        <begin position="681"/>
        <end position="724"/>
    </location>
</feature>
<reference evidence="15" key="3">
    <citation type="submission" date="2025-09" db="UniProtKB">
        <authorList>
            <consortium name="Ensembl"/>
        </authorList>
    </citation>
    <scope>IDENTIFICATION</scope>
</reference>
<evidence type="ECO:0000256" key="7">
    <source>
        <dbReference type="ARBA" id="ARBA00023015"/>
    </source>
</evidence>
<evidence type="ECO:0000259" key="13">
    <source>
        <dbReference type="PROSITE" id="PS50097"/>
    </source>
</evidence>
<dbReference type="PANTHER" id="PTHR46105">
    <property type="entry name" value="AGAP004733-PA"/>
    <property type="match status" value="1"/>
</dbReference>
<evidence type="ECO:0000256" key="1">
    <source>
        <dbReference type="ARBA" id="ARBA00004123"/>
    </source>
</evidence>
<dbReference type="GO" id="GO:0000978">
    <property type="term" value="F:RNA polymerase II cis-regulatory region sequence-specific DNA binding"/>
    <property type="evidence" value="ECO:0007669"/>
    <property type="project" value="TreeGrafter"/>
</dbReference>
<feature type="region of interest" description="Disordered" evidence="12">
    <location>
        <begin position="179"/>
        <end position="257"/>
    </location>
</feature>
<reference evidence="15" key="2">
    <citation type="submission" date="2025-08" db="UniProtKB">
        <authorList>
            <consortium name="Ensembl"/>
        </authorList>
    </citation>
    <scope>IDENTIFICATION</scope>
</reference>
<evidence type="ECO:0000259" key="14">
    <source>
        <dbReference type="PROSITE" id="PS50157"/>
    </source>
</evidence>
<feature type="domain" description="C2H2-type" evidence="14">
    <location>
        <begin position="921"/>
        <end position="943"/>
    </location>
</feature>
<comment type="subcellular location">
    <subcellularLocation>
        <location evidence="1">Nucleus</location>
    </subcellularLocation>
</comment>
<evidence type="ECO:0000256" key="8">
    <source>
        <dbReference type="ARBA" id="ARBA00023125"/>
    </source>
</evidence>
<keyword evidence="9" id="KW-0804">Transcription</keyword>
<name>A0A3Q1BK21_AMPOC</name>
<feature type="domain" description="C2H2-type" evidence="14">
    <location>
        <begin position="893"/>
        <end position="920"/>
    </location>
</feature>
<evidence type="ECO:0000256" key="4">
    <source>
        <dbReference type="ARBA" id="ARBA00022737"/>
    </source>
</evidence>
<evidence type="ECO:0000313" key="15">
    <source>
        <dbReference type="Ensembl" id="ENSAOCP00000013034.2"/>
    </source>
</evidence>
<dbReference type="PANTHER" id="PTHR46105:SF5">
    <property type="entry name" value="ZINC FINGER AND BTB DOMAIN-CONTAINING PROTEIN 44 ISOFORM X1"/>
    <property type="match status" value="1"/>
</dbReference>
<feature type="region of interest" description="Disordered" evidence="12">
    <location>
        <begin position="358"/>
        <end position="406"/>
    </location>
</feature>
<dbReference type="InterPro" id="IPR011333">
    <property type="entry name" value="SKP1/BTB/POZ_sf"/>
</dbReference>
<feature type="compositionally biased region" description="Polar residues" evidence="12">
    <location>
        <begin position="201"/>
        <end position="212"/>
    </location>
</feature>
<dbReference type="RefSeq" id="XP_054869715.1">
    <property type="nucleotide sequence ID" value="XM_055013740.1"/>
</dbReference>
<dbReference type="Ensembl" id="ENSAOCT00000020939.2">
    <property type="protein sequence ID" value="ENSAOCP00000013034.2"/>
    <property type="gene ID" value="ENSAOCG00000017573.2"/>
</dbReference>
<feature type="compositionally biased region" description="Basic and acidic residues" evidence="12">
    <location>
        <begin position="308"/>
        <end position="319"/>
    </location>
</feature>
<comment type="similarity">
    <text evidence="2">Belongs to the krueppel C2H2-type zinc-finger protein family.</text>
</comment>
<dbReference type="GO" id="GO:0000981">
    <property type="term" value="F:DNA-binding transcription factor activity, RNA polymerase II-specific"/>
    <property type="evidence" value="ECO:0007669"/>
    <property type="project" value="TreeGrafter"/>
</dbReference>
<dbReference type="InterPro" id="IPR036236">
    <property type="entry name" value="Znf_C2H2_sf"/>
</dbReference>
<accession>A0A3Q1BK21</accession>
<evidence type="ECO:0000256" key="9">
    <source>
        <dbReference type="ARBA" id="ARBA00023163"/>
    </source>
</evidence>
<dbReference type="GeneID" id="111587968"/>
<dbReference type="PROSITE" id="PS50097">
    <property type="entry name" value="BTB"/>
    <property type="match status" value="1"/>
</dbReference>
<feature type="region of interest" description="Disordered" evidence="12">
    <location>
        <begin position="628"/>
        <end position="660"/>
    </location>
</feature>
<proteinExistence type="inferred from homology"/>
<feature type="region of interest" description="Disordered" evidence="12">
    <location>
        <begin position="777"/>
        <end position="825"/>
    </location>
</feature>
<dbReference type="SUPFAM" id="SSF54695">
    <property type="entry name" value="POZ domain"/>
    <property type="match status" value="1"/>
</dbReference>
<protein>
    <submittedName>
        <fullName evidence="15">Uncharacterized protein</fullName>
    </submittedName>
</protein>
<evidence type="ECO:0000256" key="3">
    <source>
        <dbReference type="ARBA" id="ARBA00022723"/>
    </source>
</evidence>
<dbReference type="KEGG" id="aoce:111587968"/>
<dbReference type="PROSITE" id="PS50157">
    <property type="entry name" value="ZINC_FINGER_C2H2_2"/>
    <property type="match status" value="2"/>
</dbReference>
<feature type="compositionally biased region" description="Polar residues" evidence="12">
    <location>
        <begin position="375"/>
        <end position="384"/>
    </location>
</feature>
<keyword evidence="8" id="KW-0238">DNA-binding</keyword>
<dbReference type="Pfam" id="PF00651">
    <property type="entry name" value="BTB"/>
    <property type="match status" value="1"/>
</dbReference>
<feature type="region of interest" description="Disordered" evidence="12">
    <location>
        <begin position="132"/>
        <end position="163"/>
    </location>
</feature>
<dbReference type="SMART" id="SM00225">
    <property type="entry name" value="BTB"/>
    <property type="match status" value="1"/>
</dbReference>
<evidence type="ECO:0000256" key="6">
    <source>
        <dbReference type="ARBA" id="ARBA00022833"/>
    </source>
</evidence>
<dbReference type="Proteomes" id="UP001501940">
    <property type="component" value="Chromosome 1"/>
</dbReference>
<dbReference type="PROSITE" id="PS00028">
    <property type="entry name" value="ZINC_FINGER_C2H2_1"/>
    <property type="match status" value="2"/>
</dbReference>
<keyword evidence="5 11" id="KW-0863">Zinc-finger</keyword>
<keyword evidence="3" id="KW-0479">Metal-binding</keyword>
<evidence type="ECO:0000256" key="11">
    <source>
        <dbReference type="PROSITE-ProRule" id="PRU00042"/>
    </source>
</evidence>
<dbReference type="SMART" id="SM00355">
    <property type="entry name" value="ZnF_C2H2"/>
    <property type="match status" value="2"/>
</dbReference>
<dbReference type="FunFam" id="3.30.160.60:FF:000446">
    <property type="entry name" value="Zinc finger protein"/>
    <property type="match status" value="1"/>
</dbReference>
<feature type="region of interest" description="Disordered" evidence="12">
    <location>
        <begin position="308"/>
        <end position="327"/>
    </location>
</feature>
<evidence type="ECO:0000313" key="16">
    <source>
        <dbReference type="Proteomes" id="UP001501940"/>
    </source>
</evidence>
<feature type="domain" description="BTB" evidence="13">
    <location>
        <begin position="31"/>
        <end position="98"/>
    </location>
</feature>
<feature type="compositionally biased region" description="Basic and acidic residues" evidence="12">
    <location>
        <begin position="777"/>
        <end position="798"/>
    </location>
</feature>
<feature type="compositionally biased region" description="Polar residues" evidence="12">
    <location>
        <begin position="648"/>
        <end position="657"/>
    </location>
</feature>
<keyword evidence="4" id="KW-0677">Repeat</keyword>
<dbReference type="GeneTree" id="ENSGT00940000175871"/>
<keyword evidence="10" id="KW-0539">Nucleus</keyword>
<dbReference type="RefSeq" id="XP_023153835.2">
    <property type="nucleotide sequence ID" value="XM_023298067.3"/>
</dbReference>
<evidence type="ECO:0000256" key="2">
    <source>
        <dbReference type="ARBA" id="ARBA00006991"/>
    </source>
</evidence>
<dbReference type="RefSeq" id="XP_054869717.1">
    <property type="nucleotide sequence ID" value="XM_055013742.1"/>
</dbReference>
<sequence length="960" mass="106140">MEVPHCAQDVGSHAVSLLAYLNIQREQAHFCDCVLIQRQSPAQLYPAHRCVLAASSPVLASILSSTGALVELQAPCLSDAVLTPLLDYIYTGALPFTHSQQQYYSLLNAACYLQMIELQEALRAWQQTEASAAENADASPGAETQPYKGNKKTSRTTMNIFSDLPLTPSSDAFRRLEETDTFSVQSATSSPEREAHEYSATVETFNESQMHSTSRDSRDEEIVMSRNSSKHGSNKCSTSDANSLSTESNANAGDYRQAPHLTRQDLIQNITGIAERHDMSEVDKEVRKDQFHLTAIVKPEIWQKSKGEELMRTTEDRRSSSLSPHPSCGAVPVICHSSRVAVLQLAEVSAVPPYHPASLAAGSSSRASVSRSASTDNDSIVESFSTKHESQHGAQSLDNKHNNHHTLTHSQDYRDISAQCATQDFSYKFSAGRSDVSKEDYNSSNTDCFIIQNKEHIRKGLPHNTEHLRDDSVPQNTDRNKWLKSRSDLSIDGFPSKHKRLDCFECYNVSLATATEELSQDPRAAVSLPVEHSDTQRDSHCKDLCAEGEAKEEHCNSRRYSAEMDVHDSHCNLDVNKINWYSNIHGIGKSTKDSASSQNEHDSNCRHTAMQSRAHSVDLCLPVSITPGSSLDNVTGRRSPFECRSSVEPEQTLGTETTEPHLSLSVGQSYHGHLHYHCLPQDNMHLSHGDPDQKHPQANHPDHSGKSSDDEVSTSASPGLSPLKQHFATGATDQVLLLDISTKPAELIVSCKHRSDREEIEVGEKDTFETRIRNHDRVQRKEATARDEMKKMRARTESLDETTSWGGQANIDKRKSVGKDQSRPGAEVIQKAGVMEVVENQISAWTPCAAPPVSDSAQVSMPSTSSVCIPSTLSASVPSNISAHLSSPAHHPFQCSLCDRSFSQRGSLNRHVRSHLGVRPFPCPHCPMTFSRQYRVTEHMRVHQRCTLGTDFEKPPASSM</sequence>
<reference evidence="15 16" key="1">
    <citation type="submission" date="2022-01" db="EMBL/GenBank/DDBJ databases">
        <title>A chromosome-scale genome assembly of the false clownfish, Amphiprion ocellaris.</title>
        <authorList>
            <person name="Ryu T."/>
        </authorList>
    </citation>
    <scope>NUCLEOTIDE SEQUENCE [LARGE SCALE GENOMIC DNA]</scope>
</reference>
<feature type="compositionally biased region" description="Basic and acidic residues" evidence="12">
    <location>
        <begin position="685"/>
        <end position="709"/>
    </location>
</feature>
<dbReference type="RefSeq" id="XP_054869712.1">
    <property type="nucleotide sequence ID" value="XM_055013737.1"/>
</dbReference>
<keyword evidence="7" id="KW-0805">Transcription regulation</keyword>
<organism evidence="15 16">
    <name type="scientific">Amphiprion ocellaris</name>
    <name type="common">Clown anemonefish</name>
    <dbReference type="NCBI Taxonomy" id="80972"/>
    <lineage>
        <taxon>Eukaryota</taxon>
        <taxon>Metazoa</taxon>
        <taxon>Chordata</taxon>
        <taxon>Craniata</taxon>
        <taxon>Vertebrata</taxon>
        <taxon>Euteleostomi</taxon>
        <taxon>Actinopterygii</taxon>
        <taxon>Neopterygii</taxon>
        <taxon>Teleostei</taxon>
        <taxon>Neoteleostei</taxon>
        <taxon>Acanthomorphata</taxon>
        <taxon>Ovalentaria</taxon>
        <taxon>Pomacentridae</taxon>
        <taxon>Amphiprion</taxon>
    </lineage>
</organism>
<dbReference type="RefSeq" id="XP_054869711.1">
    <property type="nucleotide sequence ID" value="XM_055013736.1"/>
</dbReference>
<evidence type="ECO:0000256" key="10">
    <source>
        <dbReference type="ARBA" id="ARBA00023242"/>
    </source>
</evidence>
<dbReference type="FunFam" id="3.30.160.60:FF:001156">
    <property type="entry name" value="Zinc finger protein 407"/>
    <property type="match status" value="1"/>
</dbReference>
<feature type="compositionally biased region" description="Polar residues" evidence="12">
    <location>
        <begin position="234"/>
        <end position="251"/>
    </location>
</feature>
<dbReference type="AlphaFoldDB" id="A0A3Q1BK21"/>
<keyword evidence="6" id="KW-0862">Zinc</keyword>
<dbReference type="InterPro" id="IPR050457">
    <property type="entry name" value="ZnFinger_BTB_dom_contain"/>
</dbReference>
<feature type="compositionally biased region" description="Basic and acidic residues" evidence="12">
    <location>
        <begin position="213"/>
        <end position="223"/>
    </location>
</feature>
<evidence type="ECO:0000256" key="5">
    <source>
        <dbReference type="ARBA" id="ARBA00022771"/>
    </source>
</evidence>
<keyword evidence="16" id="KW-1185">Reference proteome</keyword>
<feature type="compositionally biased region" description="Polar residues" evidence="12">
    <location>
        <begin position="181"/>
        <end position="190"/>
    </location>
</feature>